<dbReference type="EMBL" id="JAFLCK010000027">
    <property type="protein sequence ID" value="MBN8661949.1"/>
    <property type="molecule type" value="Genomic_DNA"/>
</dbReference>
<protein>
    <submittedName>
        <fullName evidence="2">Uncharacterized protein</fullName>
    </submittedName>
</protein>
<organism evidence="2 3">
    <name type="scientific">Candidatus Obscuribacter phosphatis</name>
    <dbReference type="NCBI Taxonomy" id="1906157"/>
    <lineage>
        <taxon>Bacteria</taxon>
        <taxon>Bacillati</taxon>
        <taxon>Candidatus Melainabacteria</taxon>
        <taxon>Candidatus Obscuribacterales</taxon>
        <taxon>Candidatus Obscuribacteraceae</taxon>
        <taxon>Candidatus Obscuribacter</taxon>
    </lineage>
</organism>
<dbReference type="Proteomes" id="UP000664277">
    <property type="component" value="Unassembled WGS sequence"/>
</dbReference>
<evidence type="ECO:0000313" key="3">
    <source>
        <dbReference type="Proteomes" id="UP000664277"/>
    </source>
</evidence>
<feature type="compositionally biased region" description="Polar residues" evidence="1">
    <location>
        <begin position="8"/>
        <end position="21"/>
    </location>
</feature>
<dbReference type="AlphaFoldDB" id="A0A8J7P8J0"/>
<reference evidence="2" key="1">
    <citation type="submission" date="2021-02" db="EMBL/GenBank/DDBJ databases">
        <title>Genome-Resolved Metagenomics of a Microbial Community Performing Photosynthetic Biological Nutrient Removal.</title>
        <authorList>
            <person name="Mcdaniel E.A."/>
        </authorList>
    </citation>
    <scope>NUCLEOTIDE SEQUENCE</scope>
    <source>
        <strain evidence="2">UWPOB_OBS1</strain>
    </source>
</reference>
<proteinExistence type="predicted"/>
<feature type="region of interest" description="Disordered" evidence="1">
    <location>
        <begin position="1"/>
        <end position="53"/>
    </location>
</feature>
<evidence type="ECO:0000256" key="1">
    <source>
        <dbReference type="SAM" id="MobiDB-lite"/>
    </source>
</evidence>
<name>A0A8J7P8J0_9BACT</name>
<comment type="caution">
    <text evidence="2">The sequence shown here is derived from an EMBL/GenBank/DDBJ whole genome shotgun (WGS) entry which is preliminary data.</text>
</comment>
<evidence type="ECO:0000313" key="2">
    <source>
        <dbReference type="EMBL" id="MBN8661949.1"/>
    </source>
</evidence>
<gene>
    <name evidence="2" type="ORF">J0M35_16395</name>
</gene>
<accession>A0A8J7P8J0</accession>
<sequence length="406" mass="44548">MPKRNKPNAEQSTKSANSAKKNQNEKDLAKSSMKESLPPPVSLPQPNMSGSEEAASLLPAVGSFSEEQMQDWQYRPGQCVMCKVEGLEPGGYTATIQSSVPPSEHDQHQHGKPRLSAFLPSTETLKIGQTVPATFVCMHNNRALMTFAFMLGTTERIQLSTAPDEENAFSIWVDSYPSSQKARRAVDLIMPSVSGKLFRELKSAPETTGTLLQELELANFTGCIKARNEEQKSRSAMLILDGRIAGAIYGRKDAHETFPVEAAIKLIREDLLDGETFLQVYELPKEAVYCMASLFLGCPIMLEGGTLADKFETTLMSMNLAGETGCFTYSKDGTHTDSLIFIHEGKLFAGYEIADQKYIDQTDALIDSLKHSDSGQLEAHLLPTQLMSSAVKFGYKLGQSNTQGNN</sequence>
<feature type="compositionally biased region" description="Basic and acidic residues" evidence="1">
    <location>
        <begin position="22"/>
        <end position="33"/>
    </location>
</feature>